<name>A0A8H5JUM5_9HYPO</name>
<organism evidence="2 3">
    <name type="scientific">Fusarium phyllophilum</name>
    <dbReference type="NCBI Taxonomy" id="47803"/>
    <lineage>
        <taxon>Eukaryota</taxon>
        <taxon>Fungi</taxon>
        <taxon>Dikarya</taxon>
        <taxon>Ascomycota</taxon>
        <taxon>Pezizomycotina</taxon>
        <taxon>Sordariomycetes</taxon>
        <taxon>Hypocreomycetidae</taxon>
        <taxon>Hypocreales</taxon>
        <taxon>Nectriaceae</taxon>
        <taxon>Fusarium</taxon>
        <taxon>Fusarium fujikuroi species complex</taxon>
    </lineage>
</organism>
<accession>A0A8H5JUM5</accession>
<dbReference type="AlphaFoldDB" id="A0A8H5JUM5"/>
<evidence type="ECO:0000313" key="3">
    <source>
        <dbReference type="Proteomes" id="UP000582016"/>
    </source>
</evidence>
<keyword evidence="3" id="KW-1185">Reference proteome</keyword>
<dbReference type="EMBL" id="JAAOAQ010000201">
    <property type="protein sequence ID" value="KAF5561942.1"/>
    <property type="molecule type" value="Genomic_DNA"/>
</dbReference>
<proteinExistence type="predicted"/>
<gene>
    <name evidence="2" type="ORF">FPHYL_5938</name>
</gene>
<reference evidence="2 3" key="1">
    <citation type="submission" date="2020-05" db="EMBL/GenBank/DDBJ databases">
        <title>Identification and distribution of gene clusters putatively required for synthesis of sphingolipid metabolism inhibitors in phylogenetically diverse species of the filamentous fungus Fusarium.</title>
        <authorList>
            <person name="Kim H.-S."/>
            <person name="Busman M."/>
            <person name="Brown D.W."/>
            <person name="Divon H."/>
            <person name="Uhlig S."/>
            <person name="Proctor R.H."/>
        </authorList>
    </citation>
    <scope>NUCLEOTIDE SEQUENCE [LARGE SCALE GENOMIC DNA]</scope>
    <source>
        <strain evidence="2 3">NRRL 13617</strain>
    </source>
</reference>
<evidence type="ECO:0000313" key="2">
    <source>
        <dbReference type="EMBL" id="KAF5561942.1"/>
    </source>
</evidence>
<feature type="region of interest" description="Disordered" evidence="1">
    <location>
        <begin position="152"/>
        <end position="171"/>
    </location>
</feature>
<protein>
    <submittedName>
        <fullName evidence="2">Uncharacterized protein</fullName>
    </submittedName>
</protein>
<sequence>MVSKWFALTPGLQNRVVRQPKAGAGILPLVLWVVRPPTHSLTPPKRNVGNAYDSQAFIKMSVDDVNETAAFIISSPKTRQIQALHHNSIITDYPIIMPNPHYITVPRGEDPSPDIQQESASFSEQMKNWLQQGHKDMPWHNIDSVAVSDTQHNSNVNVAPSDTPATQGSDN</sequence>
<comment type="caution">
    <text evidence="2">The sequence shown here is derived from an EMBL/GenBank/DDBJ whole genome shotgun (WGS) entry which is preliminary data.</text>
</comment>
<dbReference type="OrthoDB" id="5039692at2759"/>
<dbReference type="Proteomes" id="UP000582016">
    <property type="component" value="Unassembled WGS sequence"/>
</dbReference>
<evidence type="ECO:0000256" key="1">
    <source>
        <dbReference type="SAM" id="MobiDB-lite"/>
    </source>
</evidence>